<dbReference type="Gramene" id="A07p15340.2_BraZ1">
    <property type="protein sequence ID" value="A07p15340.2_BraZ1.CDS"/>
    <property type="gene ID" value="A07g15340.2_BraZ1"/>
</dbReference>
<gene>
    <name evidence="2" type="ORF">BRAA07T29111Z</name>
    <name evidence="1" type="ORF">BRAPAZ1V2_A07P15340.2</name>
</gene>
<dbReference type="EMBL" id="LR031574">
    <property type="protein sequence ID" value="VDC97609.1"/>
    <property type="molecule type" value="Genomic_DNA"/>
</dbReference>
<proteinExistence type="predicted"/>
<dbReference type="EMBL" id="LS974623">
    <property type="protein sequence ID" value="CAG7901890.1"/>
    <property type="molecule type" value="Genomic_DNA"/>
</dbReference>
<dbReference type="AlphaFoldDB" id="A0A3P6B914"/>
<sequence>IIENFEEQRLFISNIREKSSGQDGLVNLQKTFITELFRPAPEIEDVNEKIREKVHEKKILATRLMCLSVKEDGMVKEVL</sequence>
<dbReference type="Proteomes" id="UP000694005">
    <property type="component" value="Chromosome A07"/>
</dbReference>
<evidence type="ECO:0000313" key="2">
    <source>
        <dbReference type="EMBL" id="VDC97609.1"/>
    </source>
</evidence>
<protein>
    <submittedName>
        <fullName evidence="1">Uncharacterized protein</fullName>
    </submittedName>
</protein>
<organism evidence="2">
    <name type="scientific">Brassica campestris</name>
    <name type="common">Field mustard</name>
    <dbReference type="NCBI Taxonomy" id="3711"/>
    <lineage>
        <taxon>Eukaryota</taxon>
        <taxon>Viridiplantae</taxon>
        <taxon>Streptophyta</taxon>
        <taxon>Embryophyta</taxon>
        <taxon>Tracheophyta</taxon>
        <taxon>Spermatophyta</taxon>
        <taxon>Magnoliopsida</taxon>
        <taxon>eudicotyledons</taxon>
        <taxon>Gunneridae</taxon>
        <taxon>Pentapetalae</taxon>
        <taxon>rosids</taxon>
        <taxon>malvids</taxon>
        <taxon>Brassicales</taxon>
        <taxon>Brassicaceae</taxon>
        <taxon>Brassiceae</taxon>
        <taxon>Brassica</taxon>
    </lineage>
</organism>
<feature type="non-terminal residue" evidence="2">
    <location>
        <position position="1"/>
    </location>
</feature>
<accession>A0A3P6B914</accession>
<reference evidence="2" key="1">
    <citation type="submission" date="2018-11" db="EMBL/GenBank/DDBJ databases">
        <authorList>
            <consortium name="Genoscope - CEA"/>
            <person name="William W."/>
        </authorList>
    </citation>
    <scope>NUCLEOTIDE SEQUENCE</scope>
</reference>
<name>A0A3P6B914_BRACM</name>
<evidence type="ECO:0000313" key="1">
    <source>
        <dbReference type="EMBL" id="CAG7901890.1"/>
    </source>
</evidence>